<feature type="compositionally biased region" description="Basic residues" evidence="7">
    <location>
        <begin position="514"/>
        <end position="525"/>
    </location>
</feature>
<evidence type="ECO:0000256" key="6">
    <source>
        <dbReference type="ARBA" id="ARBA00023136"/>
    </source>
</evidence>
<feature type="region of interest" description="Disordered" evidence="7">
    <location>
        <begin position="506"/>
        <end position="546"/>
    </location>
</feature>
<proteinExistence type="predicted"/>
<keyword evidence="6 8" id="KW-0472">Membrane</keyword>
<keyword evidence="2" id="KW-0328">Glycosyltransferase</keyword>
<feature type="transmembrane region" description="Helical" evidence="8">
    <location>
        <begin position="374"/>
        <end position="393"/>
    </location>
</feature>
<evidence type="ECO:0000256" key="2">
    <source>
        <dbReference type="ARBA" id="ARBA00022676"/>
    </source>
</evidence>
<gene>
    <name evidence="9" type="ORF">DLM65_04225</name>
</gene>
<evidence type="ECO:0000313" key="10">
    <source>
        <dbReference type="Proteomes" id="UP000248724"/>
    </source>
</evidence>
<dbReference type="PANTHER" id="PTHR43867:SF2">
    <property type="entry name" value="CELLULOSE SYNTHASE CATALYTIC SUBUNIT A [UDP-FORMING]"/>
    <property type="match status" value="1"/>
</dbReference>
<evidence type="ECO:0000256" key="5">
    <source>
        <dbReference type="ARBA" id="ARBA00022989"/>
    </source>
</evidence>
<feature type="transmembrane region" description="Helical" evidence="8">
    <location>
        <begin position="330"/>
        <end position="354"/>
    </location>
</feature>
<dbReference type="SUPFAM" id="SSF53448">
    <property type="entry name" value="Nucleotide-diphospho-sugar transferases"/>
    <property type="match status" value="1"/>
</dbReference>
<evidence type="ECO:0000256" key="8">
    <source>
        <dbReference type="SAM" id="Phobius"/>
    </source>
</evidence>
<dbReference type="EMBL" id="QHBU01000078">
    <property type="protein sequence ID" value="PZR82250.1"/>
    <property type="molecule type" value="Genomic_DNA"/>
</dbReference>
<dbReference type="GO" id="GO:0016757">
    <property type="term" value="F:glycosyltransferase activity"/>
    <property type="evidence" value="ECO:0007669"/>
    <property type="project" value="UniProtKB-KW"/>
</dbReference>
<evidence type="ECO:0000256" key="1">
    <source>
        <dbReference type="ARBA" id="ARBA00004141"/>
    </source>
</evidence>
<comment type="caution">
    <text evidence="9">The sequence shown here is derived from an EMBL/GenBank/DDBJ whole genome shotgun (WGS) entry which is preliminary data.</text>
</comment>
<evidence type="ECO:0000256" key="4">
    <source>
        <dbReference type="ARBA" id="ARBA00022692"/>
    </source>
</evidence>
<name>A0A2W5ZA51_9BACT</name>
<dbReference type="Pfam" id="PF13641">
    <property type="entry name" value="Glyco_tranf_2_3"/>
    <property type="match status" value="1"/>
</dbReference>
<dbReference type="Proteomes" id="UP000248724">
    <property type="component" value="Unassembled WGS sequence"/>
</dbReference>
<dbReference type="AlphaFoldDB" id="A0A2W5ZA51"/>
<comment type="subcellular location">
    <subcellularLocation>
        <location evidence="1">Membrane</location>
        <topology evidence="1">Multi-pass membrane protein</topology>
    </subcellularLocation>
</comment>
<dbReference type="Gene3D" id="3.90.550.10">
    <property type="entry name" value="Spore Coat Polysaccharide Biosynthesis Protein SpsA, Chain A"/>
    <property type="match status" value="1"/>
</dbReference>
<evidence type="ECO:0000256" key="3">
    <source>
        <dbReference type="ARBA" id="ARBA00022679"/>
    </source>
</evidence>
<keyword evidence="3" id="KW-0808">Transferase</keyword>
<protein>
    <submittedName>
        <fullName evidence="9">Uncharacterized protein</fullName>
    </submittedName>
</protein>
<dbReference type="InterPro" id="IPR050321">
    <property type="entry name" value="Glycosyltr_2/OpgH_subfam"/>
</dbReference>
<evidence type="ECO:0000313" key="9">
    <source>
        <dbReference type="EMBL" id="PZR82250.1"/>
    </source>
</evidence>
<sequence>MGRQTSVGSFHDLIMAGANRGAFLLCVFFIGYVILIVVPFMRHKPAMAGDSRAFLWHFIIPCLNEEAVIAATVERLVRDFPGSHIWCVDDGSTDATPAVLARLASRNYGVHVVTRQWPDARQGKGQALNAGWRALRRWRPLDVDPDHMIVGVIDADGRLDRRCLDVIAGPSFFGDPQVGAVQIAVRVLDMSARAPHGRLSRLLVRLQDVEFTGVIAAMQSLRRHIGSVGMGGNGQFTRLSVLETITVEHGTPWHGALLEDFELGLHVLLVGSRTEYCHDTWVAQEGLPSLRSLVRQRSRWAQGSMQCSRYFRQVLRSPHISNAGALEIGYFLLLPWLQLVGGIVYAFSALVLTWYAATTPGGPGAWFAADGWGLIPLFLLFGLAPLVVWGPVYRATAARNMSRTRAMALGAANWPYSYVHHVATWFAFFRVLHSRDDWLKTARESDPTVPEPARAASPAVLAAPAFLVPAAPASSAPSARPRLTGVTKAVTDDDWEQAIVHYRQVRPRATPARSSRHHPAGRRPRGAPVVAQANRVLAAPGAGPGS</sequence>
<reference evidence="9 10" key="1">
    <citation type="journal article" date="2017" name="Nature">
        <title>Atmospheric trace gases support primary production in Antarctic desert surface soil.</title>
        <authorList>
            <person name="Ji M."/>
            <person name="Greening C."/>
            <person name="Vanwonterghem I."/>
            <person name="Carere C.R."/>
            <person name="Bay S.K."/>
            <person name="Steen J.A."/>
            <person name="Montgomery K."/>
            <person name="Lines T."/>
            <person name="Beardall J."/>
            <person name="van Dorst J."/>
            <person name="Snape I."/>
            <person name="Stott M.B."/>
            <person name="Hugenholtz P."/>
            <person name="Ferrari B.C."/>
        </authorList>
    </citation>
    <scope>NUCLEOTIDE SEQUENCE [LARGE SCALE GENOMIC DNA]</scope>
    <source>
        <strain evidence="9">RRmetagenome_bin12</strain>
    </source>
</reference>
<dbReference type="GO" id="GO:0016020">
    <property type="term" value="C:membrane"/>
    <property type="evidence" value="ECO:0007669"/>
    <property type="project" value="UniProtKB-SubCell"/>
</dbReference>
<feature type="transmembrane region" description="Helical" evidence="8">
    <location>
        <begin position="20"/>
        <end position="41"/>
    </location>
</feature>
<dbReference type="PANTHER" id="PTHR43867">
    <property type="entry name" value="CELLULOSE SYNTHASE CATALYTIC SUBUNIT A [UDP-FORMING]"/>
    <property type="match status" value="1"/>
</dbReference>
<evidence type="ECO:0000256" key="7">
    <source>
        <dbReference type="SAM" id="MobiDB-lite"/>
    </source>
</evidence>
<accession>A0A2W5ZA51</accession>
<organism evidence="9 10">
    <name type="scientific">Candidatus Aeolococcus gillhamiae</name>
    <dbReference type="NCBI Taxonomy" id="3127015"/>
    <lineage>
        <taxon>Bacteria</taxon>
        <taxon>Bacillati</taxon>
        <taxon>Candidatus Dormiibacterota</taxon>
        <taxon>Candidatus Dormibacteria</taxon>
        <taxon>Candidatus Aeolococcales</taxon>
        <taxon>Candidatus Aeolococcaceae</taxon>
        <taxon>Candidatus Aeolococcus</taxon>
    </lineage>
</organism>
<keyword evidence="4 8" id="KW-0812">Transmembrane</keyword>
<dbReference type="InterPro" id="IPR029044">
    <property type="entry name" value="Nucleotide-diphossugar_trans"/>
</dbReference>
<keyword evidence="5 8" id="KW-1133">Transmembrane helix</keyword>